<feature type="non-terminal residue" evidence="1">
    <location>
        <position position="161"/>
    </location>
</feature>
<dbReference type="Gene3D" id="2.40.70.10">
    <property type="entry name" value="Acid Proteases"/>
    <property type="match status" value="1"/>
</dbReference>
<gene>
    <name evidence="1" type="ORF">SHERM_19391</name>
</gene>
<comment type="caution">
    <text evidence="1">The sequence shown here is derived from an EMBL/GenBank/DDBJ whole genome shotgun (WGS) entry which is preliminary data.</text>
</comment>
<dbReference type="OrthoDB" id="1751727at2759"/>
<protein>
    <submittedName>
        <fullName evidence="1">Uncharacterized protein</fullName>
    </submittedName>
</protein>
<dbReference type="CDD" id="cd00303">
    <property type="entry name" value="retropepsin_like"/>
    <property type="match status" value="1"/>
</dbReference>
<evidence type="ECO:0000313" key="2">
    <source>
        <dbReference type="Proteomes" id="UP001153555"/>
    </source>
</evidence>
<dbReference type="PANTHER" id="PTHR33240:SF15">
    <property type="entry name" value="GAG-PRO-LIKE PROTEIN"/>
    <property type="match status" value="1"/>
</dbReference>
<evidence type="ECO:0000313" key="1">
    <source>
        <dbReference type="EMBL" id="CAA0821389.1"/>
    </source>
</evidence>
<dbReference type="SUPFAM" id="SSF50630">
    <property type="entry name" value="Acid proteases"/>
    <property type="match status" value="1"/>
</dbReference>
<dbReference type="InterPro" id="IPR021109">
    <property type="entry name" value="Peptidase_aspartic_dom_sf"/>
</dbReference>
<feature type="non-terminal residue" evidence="1">
    <location>
        <position position="1"/>
    </location>
</feature>
<name>A0A9N7N3L4_STRHE</name>
<dbReference type="AlphaFoldDB" id="A0A9N7N3L4"/>
<organism evidence="1 2">
    <name type="scientific">Striga hermonthica</name>
    <name type="common">Purple witchweed</name>
    <name type="synonym">Buchnera hermonthica</name>
    <dbReference type="NCBI Taxonomy" id="68872"/>
    <lineage>
        <taxon>Eukaryota</taxon>
        <taxon>Viridiplantae</taxon>
        <taxon>Streptophyta</taxon>
        <taxon>Embryophyta</taxon>
        <taxon>Tracheophyta</taxon>
        <taxon>Spermatophyta</taxon>
        <taxon>Magnoliopsida</taxon>
        <taxon>eudicotyledons</taxon>
        <taxon>Gunneridae</taxon>
        <taxon>Pentapetalae</taxon>
        <taxon>asterids</taxon>
        <taxon>lamiids</taxon>
        <taxon>Lamiales</taxon>
        <taxon>Orobanchaceae</taxon>
        <taxon>Buchnereae</taxon>
        <taxon>Striga</taxon>
    </lineage>
</organism>
<dbReference type="EMBL" id="CACSLK010020742">
    <property type="protein sequence ID" value="CAA0821389.1"/>
    <property type="molecule type" value="Genomic_DNA"/>
</dbReference>
<sequence length="161" mass="18179">TKQEPRKRERTPEKEELPQKKGVFHMIFGGPINGDSNRARKVYARGRHATFEIQQVEENGPVMNFGPADVGEVERPHNDALMITAQVSGYEVQRVFVDTGSSTNVIFYECLKRMELDIQLTPLHTSFFGFNGSEVTPLGETRLAVVLGKGDLRKVKMVRFV</sequence>
<keyword evidence="2" id="KW-1185">Reference proteome</keyword>
<dbReference type="Proteomes" id="UP001153555">
    <property type="component" value="Unassembled WGS sequence"/>
</dbReference>
<reference evidence="1" key="1">
    <citation type="submission" date="2019-12" db="EMBL/GenBank/DDBJ databases">
        <authorList>
            <person name="Scholes J."/>
        </authorList>
    </citation>
    <scope>NUCLEOTIDE SEQUENCE</scope>
</reference>
<dbReference type="PANTHER" id="PTHR33240">
    <property type="entry name" value="OS08G0508500 PROTEIN"/>
    <property type="match status" value="1"/>
</dbReference>
<proteinExistence type="predicted"/>
<accession>A0A9N7N3L4</accession>